<evidence type="ECO:0000256" key="1">
    <source>
        <dbReference type="SAM" id="MobiDB-lite"/>
    </source>
</evidence>
<feature type="compositionally biased region" description="Polar residues" evidence="1">
    <location>
        <begin position="215"/>
        <end position="234"/>
    </location>
</feature>
<evidence type="ECO:0000313" key="2">
    <source>
        <dbReference type="EMBL" id="CEM40166.1"/>
    </source>
</evidence>
<dbReference type="EMBL" id="CDMZ01001984">
    <property type="protein sequence ID" value="CEM40166.1"/>
    <property type="molecule type" value="Genomic_DNA"/>
</dbReference>
<feature type="region of interest" description="Disordered" evidence="1">
    <location>
        <begin position="215"/>
        <end position="333"/>
    </location>
</feature>
<feature type="region of interest" description="Disordered" evidence="1">
    <location>
        <begin position="1"/>
        <end position="71"/>
    </location>
</feature>
<feature type="compositionally biased region" description="Basic and acidic residues" evidence="1">
    <location>
        <begin position="239"/>
        <end position="251"/>
    </location>
</feature>
<feature type="compositionally biased region" description="Basic residues" evidence="1">
    <location>
        <begin position="318"/>
        <end position="328"/>
    </location>
</feature>
<reference evidence="2" key="1">
    <citation type="submission" date="2014-11" db="EMBL/GenBank/DDBJ databases">
        <authorList>
            <person name="Otto D Thomas"/>
            <person name="Naeem Raeece"/>
        </authorList>
    </citation>
    <scope>NUCLEOTIDE SEQUENCE</scope>
</reference>
<feature type="compositionally biased region" description="Low complexity" evidence="1">
    <location>
        <begin position="33"/>
        <end position="50"/>
    </location>
</feature>
<accession>A0A0G4H8G5</accession>
<dbReference type="AlphaFoldDB" id="A0A0G4H8G5"/>
<feature type="compositionally biased region" description="Basic and acidic residues" evidence="1">
    <location>
        <begin position="129"/>
        <end position="178"/>
    </location>
</feature>
<feature type="compositionally biased region" description="Basic and acidic residues" evidence="1">
    <location>
        <begin position="57"/>
        <end position="71"/>
    </location>
</feature>
<feature type="compositionally biased region" description="Basic and acidic residues" evidence="1">
    <location>
        <begin position="261"/>
        <end position="270"/>
    </location>
</feature>
<gene>
    <name evidence="2" type="ORF">Cvel_877</name>
</gene>
<dbReference type="VEuPathDB" id="CryptoDB:Cvel_877"/>
<feature type="region of interest" description="Disordered" evidence="1">
    <location>
        <begin position="100"/>
        <end position="178"/>
    </location>
</feature>
<protein>
    <submittedName>
        <fullName evidence="2">Uncharacterized protein</fullName>
    </submittedName>
</protein>
<sequence>MSSDTSPKDGVPSRELAHVGPLGDVNTLTGFVSLPRTLSPPTASSTSSSSRRSHNLTRQEAESRGRGIESFRHLGTDCKRAWVRLSLRFQGPFRRPAEATRIPAAAVGTKLKNQKAGPQASHRKNRKKGEKDEKAFVGLEGSREPEKARERERGGYENRLEETKEKGTDHPDHIPLERSDLERLCSGEVSVSLSPQTASKPPTIPRALLENVFQFQSDPALGQTPQTNTHSPGETHSGVWHEREMQRKILEGQETAGRSASRREGKEKSSPRQTITVRPFSPKSRRPSLLGMSEEAIRQAGERLSPGGERLSPPTSKRPGKERRKGMKRNSSVTFGKEVIDAVSACEGMFHAAQGMVRTARMTREFSDEDLPS</sequence>
<organism evidence="2">
    <name type="scientific">Chromera velia CCMP2878</name>
    <dbReference type="NCBI Taxonomy" id="1169474"/>
    <lineage>
        <taxon>Eukaryota</taxon>
        <taxon>Sar</taxon>
        <taxon>Alveolata</taxon>
        <taxon>Colpodellida</taxon>
        <taxon>Chromeraceae</taxon>
        <taxon>Chromera</taxon>
    </lineage>
</organism>
<proteinExistence type="predicted"/>
<name>A0A0G4H8G5_9ALVE</name>